<gene>
    <name evidence="2" type="ORF">FSCOSCO3_A033246</name>
</gene>
<evidence type="ECO:0000313" key="3">
    <source>
        <dbReference type="Proteomes" id="UP001314229"/>
    </source>
</evidence>
<dbReference type="EMBL" id="CAWUFR010000383">
    <property type="protein sequence ID" value="CAK6977021.1"/>
    <property type="molecule type" value="Genomic_DNA"/>
</dbReference>
<dbReference type="AlphaFoldDB" id="A0AAV1PZ57"/>
<evidence type="ECO:0000313" key="2">
    <source>
        <dbReference type="EMBL" id="CAK6977021.1"/>
    </source>
</evidence>
<evidence type="ECO:0000256" key="1">
    <source>
        <dbReference type="SAM" id="MobiDB-lite"/>
    </source>
</evidence>
<sequence>MTSPKLTVKYCESNFKKPKFKVNMIILNELKLENVDDASLSLVISIMKSLQQQKADSSVHSVSKESDHSEVQSLEMKSDSGLKHWFSLYNSSQNLSENVRQRTLVFGNRLLSRFGGERADEAAIAEALSEKRCIS</sequence>
<organism evidence="2 3">
    <name type="scientific">Scomber scombrus</name>
    <name type="common">Atlantic mackerel</name>
    <name type="synonym">Scomber vernalis</name>
    <dbReference type="NCBI Taxonomy" id="13677"/>
    <lineage>
        <taxon>Eukaryota</taxon>
        <taxon>Metazoa</taxon>
        <taxon>Chordata</taxon>
        <taxon>Craniata</taxon>
        <taxon>Vertebrata</taxon>
        <taxon>Euteleostomi</taxon>
        <taxon>Actinopterygii</taxon>
        <taxon>Neopterygii</taxon>
        <taxon>Teleostei</taxon>
        <taxon>Neoteleostei</taxon>
        <taxon>Acanthomorphata</taxon>
        <taxon>Pelagiaria</taxon>
        <taxon>Scombriformes</taxon>
        <taxon>Scombridae</taxon>
        <taxon>Scomber</taxon>
    </lineage>
</organism>
<dbReference type="Proteomes" id="UP001314229">
    <property type="component" value="Unassembled WGS sequence"/>
</dbReference>
<feature type="region of interest" description="Disordered" evidence="1">
    <location>
        <begin position="54"/>
        <end position="73"/>
    </location>
</feature>
<accession>A0AAV1PZ57</accession>
<reference evidence="2 3" key="1">
    <citation type="submission" date="2024-01" db="EMBL/GenBank/DDBJ databases">
        <authorList>
            <person name="Alioto T."/>
            <person name="Alioto T."/>
            <person name="Gomez Garrido J."/>
        </authorList>
    </citation>
    <scope>NUCLEOTIDE SEQUENCE [LARGE SCALE GENOMIC DNA]</scope>
</reference>
<protein>
    <submittedName>
        <fullName evidence="2">Uncharacterized protein</fullName>
    </submittedName>
</protein>
<comment type="caution">
    <text evidence="2">The sequence shown here is derived from an EMBL/GenBank/DDBJ whole genome shotgun (WGS) entry which is preliminary data.</text>
</comment>
<feature type="compositionally biased region" description="Basic and acidic residues" evidence="1">
    <location>
        <begin position="62"/>
        <end position="73"/>
    </location>
</feature>
<keyword evidence="3" id="KW-1185">Reference proteome</keyword>
<proteinExistence type="predicted"/>
<name>A0AAV1PZ57_SCOSC</name>